<dbReference type="Proteomes" id="UP001460270">
    <property type="component" value="Unassembled WGS sequence"/>
</dbReference>
<feature type="region of interest" description="Disordered" evidence="1">
    <location>
        <begin position="1"/>
        <end position="54"/>
    </location>
</feature>
<evidence type="ECO:0000313" key="4">
    <source>
        <dbReference type="Proteomes" id="UP001460270"/>
    </source>
</evidence>
<organism evidence="3 4">
    <name type="scientific">Mugilogobius chulae</name>
    <name type="common">yellowstripe goby</name>
    <dbReference type="NCBI Taxonomy" id="88201"/>
    <lineage>
        <taxon>Eukaryota</taxon>
        <taxon>Metazoa</taxon>
        <taxon>Chordata</taxon>
        <taxon>Craniata</taxon>
        <taxon>Vertebrata</taxon>
        <taxon>Euteleostomi</taxon>
        <taxon>Actinopterygii</taxon>
        <taxon>Neopterygii</taxon>
        <taxon>Teleostei</taxon>
        <taxon>Neoteleostei</taxon>
        <taxon>Acanthomorphata</taxon>
        <taxon>Gobiaria</taxon>
        <taxon>Gobiiformes</taxon>
        <taxon>Gobioidei</taxon>
        <taxon>Gobiidae</taxon>
        <taxon>Gobionellinae</taxon>
        <taxon>Mugilogobius</taxon>
    </lineage>
</organism>
<feature type="transmembrane region" description="Helical" evidence="2">
    <location>
        <begin position="115"/>
        <end position="142"/>
    </location>
</feature>
<keyword evidence="4" id="KW-1185">Reference proteome</keyword>
<keyword evidence="2" id="KW-1133">Transmembrane helix</keyword>
<dbReference type="AlphaFoldDB" id="A0AAW0Q089"/>
<feature type="transmembrane region" description="Helical" evidence="2">
    <location>
        <begin position="80"/>
        <end position="108"/>
    </location>
</feature>
<accession>A0AAW0Q089</accession>
<sequence>MAGNPKVIDVQPSVSEGLGSSETSPLLPGSSSDSQSTKQEPGFRESLPVPSLPDSTNEEQSCACCGECFHGLIKWCLEGLVFMTMAIIILSIMTLALITMAIMTVAIIPIMTVAIIIMAIIPIMTVAIIIIMTVAITIMAIIHIMTVAITIMAIIPIMTVAIIIIMTVAIITMAFIPIMAIIRTMAIITSIGDFGDCDAYDDDDYILKGF</sequence>
<protein>
    <submittedName>
        <fullName evidence="3">Uncharacterized protein</fullName>
    </submittedName>
</protein>
<comment type="caution">
    <text evidence="3">The sequence shown here is derived from an EMBL/GenBank/DDBJ whole genome shotgun (WGS) entry which is preliminary data.</text>
</comment>
<name>A0AAW0Q089_9GOBI</name>
<gene>
    <name evidence="3" type="ORF">WMY93_000894</name>
</gene>
<feature type="transmembrane region" description="Helical" evidence="2">
    <location>
        <begin position="148"/>
        <end position="176"/>
    </location>
</feature>
<keyword evidence="2" id="KW-0812">Transmembrane</keyword>
<keyword evidence="2" id="KW-0472">Membrane</keyword>
<evidence type="ECO:0000256" key="1">
    <source>
        <dbReference type="SAM" id="MobiDB-lite"/>
    </source>
</evidence>
<reference evidence="4" key="1">
    <citation type="submission" date="2024-04" db="EMBL/GenBank/DDBJ databases">
        <title>Salinicola lusitanus LLJ914,a marine bacterium isolated from the Okinawa Trough.</title>
        <authorList>
            <person name="Li J."/>
        </authorList>
    </citation>
    <scope>NUCLEOTIDE SEQUENCE [LARGE SCALE GENOMIC DNA]</scope>
</reference>
<evidence type="ECO:0000256" key="2">
    <source>
        <dbReference type="SAM" id="Phobius"/>
    </source>
</evidence>
<proteinExistence type="predicted"/>
<evidence type="ECO:0000313" key="3">
    <source>
        <dbReference type="EMBL" id="KAK7945166.1"/>
    </source>
</evidence>
<dbReference type="EMBL" id="JBBPFD010000001">
    <property type="protein sequence ID" value="KAK7945166.1"/>
    <property type="molecule type" value="Genomic_DNA"/>
</dbReference>
<feature type="compositionally biased region" description="Polar residues" evidence="1">
    <location>
        <begin position="12"/>
        <end position="39"/>
    </location>
</feature>